<name>A0AAW1YJX2_RUBAR</name>
<keyword evidence="1" id="KW-0808">Transferase</keyword>
<dbReference type="AlphaFoldDB" id="A0AAW1YJX2"/>
<dbReference type="Gene3D" id="3.30.559.10">
    <property type="entry name" value="Chloramphenicol acetyltransferase-like domain"/>
    <property type="match status" value="1"/>
</dbReference>
<keyword evidence="3" id="KW-1185">Reference proteome</keyword>
<dbReference type="Pfam" id="PF02458">
    <property type="entry name" value="Transferase"/>
    <property type="match status" value="1"/>
</dbReference>
<dbReference type="InterPro" id="IPR023213">
    <property type="entry name" value="CAT-like_dom_sf"/>
</dbReference>
<evidence type="ECO:0000256" key="1">
    <source>
        <dbReference type="ARBA" id="ARBA00022679"/>
    </source>
</evidence>
<comment type="caution">
    <text evidence="2">The sequence shown here is derived from an EMBL/GenBank/DDBJ whole genome shotgun (WGS) entry which is preliminary data.</text>
</comment>
<gene>
    <name evidence="2" type="ORF">M0R45_004498</name>
</gene>
<evidence type="ECO:0000313" key="3">
    <source>
        <dbReference type="Proteomes" id="UP001457282"/>
    </source>
</evidence>
<protein>
    <submittedName>
        <fullName evidence="2">Uncharacterized protein</fullName>
    </submittedName>
</protein>
<reference evidence="2 3" key="1">
    <citation type="journal article" date="2023" name="G3 (Bethesda)">
        <title>A chromosome-length genome assembly and annotation of blackberry (Rubus argutus, cv. 'Hillquist').</title>
        <authorList>
            <person name="Bruna T."/>
            <person name="Aryal R."/>
            <person name="Dudchenko O."/>
            <person name="Sargent D.J."/>
            <person name="Mead D."/>
            <person name="Buti M."/>
            <person name="Cavallini A."/>
            <person name="Hytonen T."/>
            <person name="Andres J."/>
            <person name="Pham M."/>
            <person name="Weisz D."/>
            <person name="Mascagni F."/>
            <person name="Usai G."/>
            <person name="Natali L."/>
            <person name="Bassil N."/>
            <person name="Fernandez G.E."/>
            <person name="Lomsadze A."/>
            <person name="Armour M."/>
            <person name="Olukolu B."/>
            <person name="Poorten T."/>
            <person name="Britton C."/>
            <person name="Davik J."/>
            <person name="Ashrafi H."/>
            <person name="Aiden E.L."/>
            <person name="Borodovsky M."/>
            <person name="Worthington M."/>
        </authorList>
    </citation>
    <scope>NUCLEOTIDE SEQUENCE [LARGE SCALE GENOMIC DNA]</scope>
    <source>
        <strain evidence="2">PI 553951</strain>
    </source>
</reference>
<dbReference type="Proteomes" id="UP001457282">
    <property type="component" value="Unassembled WGS sequence"/>
</dbReference>
<evidence type="ECO:0000313" key="2">
    <source>
        <dbReference type="EMBL" id="KAK9948945.1"/>
    </source>
</evidence>
<dbReference type="PANTHER" id="PTHR31896:SF39">
    <property type="entry name" value="PROTEIN ENHANCED PSEUDOMONAS SUSCEPTIBILITY 1-LIKE"/>
    <property type="match status" value="1"/>
</dbReference>
<accession>A0AAW1YJX2</accession>
<dbReference type="GO" id="GO:0016740">
    <property type="term" value="F:transferase activity"/>
    <property type="evidence" value="ECO:0007669"/>
    <property type="project" value="UniProtKB-KW"/>
</dbReference>
<sequence>MGNALRGVSPKSTASDLLQHGLGWAALKINKAIASMTPEDVTKEVEHWIKAPIILPNLRAQTNVHSLFTGSSPRFNVYGNDFGWGRPLAVRSGATNKMNGKLTVFPGAAEGSIDFEVCLLPETLHAMANDAEFMEAVLT</sequence>
<dbReference type="PANTHER" id="PTHR31896">
    <property type="entry name" value="FAMILY REGULATORY PROTEIN, PUTATIVE (AFU_ORTHOLOGUE AFUA_3G14730)-RELATED"/>
    <property type="match status" value="1"/>
</dbReference>
<dbReference type="InterPro" id="IPR051283">
    <property type="entry name" value="Sec_Metabolite_Acyltrans"/>
</dbReference>
<proteinExistence type="predicted"/>
<organism evidence="2 3">
    <name type="scientific">Rubus argutus</name>
    <name type="common">Southern blackberry</name>
    <dbReference type="NCBI Taxonomy" id="59490"/>
    <lineage>
        <taxon>Eukaryota</taxon>
        <taxon>Viridiplantae</taxon>
        <taxon>Streptophyta</taxon>
        <taxon>Embryophyta</taxon>
        <taxon>Tracheophyta</taxon>
        <taxon>Spermatophyta</taxon>
        <taxon>Magnoliopsida</taxon>
        <taxon>eudicotyledons</taxon>
        <taxon>Gunneridae</taxon>
        <taxon>Pentapetalae</taxon>
        <taxon>rosids</taxon>
        <taxon>fabids</taxon>
        <taxon>Rosales</taxon>
        <taxon>Rosaceae</taxon>
        <taxon>Rosoideae</taxon>
        <taxon>Rosoideae incertae sedis</taxon>
        <taxon>Rubus</taxon>
    </lineage>
</organism>
<dbReference type="EMBL" id="JBEDUW010000001">
    <property type="protein sequence ID" value="KAK9948945.1"/>
    <property type="molecule type" value="Genomic_DNA"/>
</dbReference>